<keyword evidence="2" id="KW-0963">Cytoplasm</keyword>
<evidence type="ECO:0000256" key="5">
    <source>
        <dbReference type="PROSITE-ProRule" id="PRU00221"/>
    </source>
</evidence>
<dbReference type="InParanoid" id="A0A024GS43"/>
<keyword evidence="9" id="KW-1185">Reference proteome</keyword>
<comment type="subcellular location">
    <subcellularLocation>
        <location evidence="1">Cytoplasm</location>
    </subcellularLocation>
</comment>
<dbReference type="SMART" id="SM00320">
    <property type="entry name" value="WD40"/>
    <property type="match status" value="6"/>
</dbReference>
<feature type="domain" description="PUL" evidence="7">
    <location>
        <begin position="504"/>
        <end position="798"/>
    </location>
</feature>
<protein>
    <recommendedName>
        <fullName evidence="10">PUL domain-containing protein</fullName>
    </recommendedName>
</protein>
<dbReference type="CDD" id="cd00200">
    <property type="entry name" value="WD40"/>
    <property type="match status" value="1"/>
</dbReference>
<evidence type="ECO:0000256" key="2">
    <source>
        <dbReference type="ARBA" id="ARBA00022490"/>
    </source>
</evidence>
<organism evidence="8 9">
    <name type="scientific">Albugo candida</name>
    <dbReference type="NCBI Taxonomy" id="65357"/>
    <lineage>
        <taxon>Eukaryota</taxon>
        <taxon>Sar</taxon>
        <taxon>Stramenopiles</taxon>
        <taxon>Oomycota</taxon>
        <taxon>Peronosporomycetes</taxon>
        <taxon>Albuginales</taxon>
        <taxon>Albuginaceae</taxon>
        <taxon>Albugo</taxon>
    </lineage>
</organism>
<dbReference type="PROSITE" id="PS51394">
    <property type="entry name" value="PFU"/>
    <property type="match status" value="1"/>
</dbReference>
<dbReference type="Gene3D" id="1.25.10.10">
    <property type="entry name" value="Leucine-rich Repeat Variant"/>
    <property type="match status" value="1"/>
</dbReference>
<feature type="repeat" description="WD" evidence="5">
    <location>
        <begin position="10"/>
        <end position="40"/>
    </location>
</feature>
<dbReference type="GO" id="GO:0005634">
    <property type="term" value="C:nucleus"/>
    <property type="evidence" value="ECO:0007669"/>
    <property type="project" value="TreeGrafter"/>
</dbReference>
<dbReference type="Gene3D" id="2.130.10.10">
    <property type="entry name" value="YVTN repeat-like/Quinoprotein amine dehydrogenase"/>
    <property type="match status" value="1"/>
</dbReference>
<dbReference type="EMBL" id="CAIX01000307">
    <property type="protein sequence ID" value="CCI49527.1"/>
    <property type="molecule type" value="Genomic_DNA"/>
</dbReference>
<dbReference type="PROSITE" id="PS50082">
    <property type="entry name" value="WD_REPEATS_2"/>
    <property type="match status" value="2"/>
</dbReference>
<reference evidence="8 9" key="1">
    <citation type="submission" date="2012-05" db="EMBL/GenBank/DDBJ databases">
        <title>Recombination and specialization in a pathogen metapopulation.</title>
        <authorList>
            <person name="Gardiner A."/>
            <person name="Kemen E."/>
            <person name="Schultz-Larsen T."/>
            <person name="MacLean D."/>
            <person name="Van Oosterhout C."/>
            <person name="Jones J.D.G."/>
        </authorList>
    </citation>
    <scope>NUCLEOTIDE SEQUENCE [LARGE SCALE GENOMIC DNA]</scope>
    <source>
        <strain evidence="8 9">Ac Nc2</strain>
    </source>
</reference>
<evidence type="ECO:0008006" key="10">
    <source>
        <dbReference type="Google" id="ProtNLM"/>
    </source>
</evidence>
<name>A0A024GS43_9STRA</name>
<evidence type="ECO:0000313" key="9">
    <source>
        <dbReference type="Proteomes" id="UP000053237"/>
    </source>
</evidence>
<dbReference type="InterPro" id="IPR015943">
    <property type="entry name" value="WD40/YVTN_repeat-like_dom_sf"/>
</dbReference>
<dbReference type="InterPro" id="IPR015155">
    <property type="entry name" value="PFU"/>
</dbReference>
<dbReference type="Gene3D" id="3.10.20.870">
    <property type="entry name" value="PFU (PLAA family ubiquitin binding), C-terminal domain"/>
    <property type="match status" value="1"/>
</dbReference>
<dbReference type="GO" id="GO:0043130">
    <property type="term" value="F:ubiquitin binding"/>
    <property type="evidence" value="ECO:0007669"/>
    <property type="project" value="TreeGrafter"/>
</dbReference>
<dbReference type="Pfam" id="PF00400">
    <property type="entry name" value="WD40"/>
    <property type="match status" value="4"/>
</dbReference>
<dbReference type="AlphaFoldDB" id="A0A024GS43"/>
<dbReference type="GO" id="GO:0043161">
    <property type="term" value="P:proteasome-mediated ubiquitin-dependent protein catabolic process"/>
    <property type="evidence" value="ECO:0007669"/>
    <property type="project" value="TreeGrafter"/>
</dbReference>
<dbReference type="SUPFAM" id="SSF50978">
    <property type="entry name" value="WD40 repeat-like"/>
    <property type="match status" value="1"/>
</dbReference>
<dbReference type="FunCoup" id="A0A024GS43">
    <property type="interactions" value="358"/>
</dbReference>
<dbReference type="GO" id="GO:0010992">
    <property type="term" value="P:ubiquitin recycling"/>
    <property type="evidence" value="ECO:0007669"/>
    <property type="project" value="TreeGrafter"/>
</dbReference>
<comment type="caution">
    <text evidence="8">The sequence shown here is derived from an EMBL/GenBank/DDBJ whole genome shotgun (WGS) entry which is preliminary data.</text>
</comment>
<dbReference type="InterPro" id="IPR038122">
    <property type="entry name" value="PFU_sf"/>
</dbReference>
<dbReference type="OrthoDB" id="10265988at2759"/>
<dbReference type="STRING" id="65357.A0A024GS43"/>
<dbReference type="PANTHER" id="PTHR19849">
    <property type="entry name" value="PHOSPHOLIPASE A-2-ACTIVATING PROTEIN"/>
    <property type="match status" value="1"/>
</dbReference>
<dbReference type="Pfam" id="PF08324">
    <property type="entry name" value="PUL"/>
    <property type="match status" value="1"/>
</dbReference>
<dbReference type="PANTHER" id="PTHR19849:SF0">
    <property type="entry name" value="PHOSPHOLIPASE A-2-ACTIVATING PROTEIN"/>
    <property type="match status" value="1"/>
</dbReference>
<accession>A0A024GS43</accession>
<feature type="domain" description="PFU" evidence="6">
    <location>
        <begin position="392"/>
        <end position="488"/>
    </location>
</feature>
<evidence type="ECO:0000256" key="4">
    <source>
        <dbReference type="ARBA" id="ARBA00022737"/>
    </source>
</evidence>
<evidence type="ECO:0000259" key="6">
    <source>
        <dbReference type="PROSITE" id="PS51394"/>
    </source>
</evidence>
<dbReference type="InterPro" id="IPR011989">
    <property type="entry name" value="ARM-like"/>
</dbReference>
<evidence type="ECO:0000313" key="8">
    <source>
        <dbReference type="EMBL" id="CCI49527.1"/>
    </source>
</evidence>
<proteinExistence type="predicted"/>
<dbReference type="GO" id="GO:0005737">
    <property type="term" value="C:cytoplasm"/>
    <property type="evidence" value="ECO:0007669"/>
    <property type="project" value="UniProtKB-SubCell"/>
</dbReference>
<keyword evidence="4" id="KW-0677">Repeat</keyword>
<dbReference type="InterPro" id="IPR001680">
    <property type="entry name" value="WD40_rpt"/>
</dbReference>
<dbReference type="PROSITE" id="PS51396">
    <property type="entry name" value="PUL"/>
    <property type="match status" value="1"/>
</dbReference>
<keyword evidence="3 5" id="KW-0853">WD repeat</keyword>
<evidence type="ECO:0000256" key="3">
    <source>
        <dbReference type="ARBA" id="ARBA00022574"/>
    </source>
</evidence>
<evidence type="ECO:0000259" key="7">
    <source>
        <dbReference type="PROSITE" id="PS51396"/>
    </source>
</evidence>
<evidence type="ECO:0000256" key="1">
    <source>
        <dbReference type="ARBA" id="ARBA00004496"/>
    </source>
</evidence>
<dbReference type="PROSITE" id="PS50294">
    <property type="entry name" value="WD_REPEATS_REGION"/>
    <property type="match status" value="1"/>
</dbReference>
<dbReference type="InterPro" id="IPR036322">
    <property type="entry name" value="WD40_repeat_dom_sf"/>
</dbReference>
<gene>
    <name evidence="8" type="ORF">BN9_108650</name>
</gene>
<dbReference type="Proteomes" id="UP000053237">
    <property type="component" value="Unassembled WGS sequence"/>
</dbReference>
<dbReference type="InterPro" id="IPR013535">
    <property type="entry name" value="PUL_dom"/>
</dbReference>
<dbReference type="Pfam" id="PF09070">
    <property type="entry name" value="PFU"/>
    <property type="match status" value="1"/>
</dbReference>
<feature type="repeat" description="WD" evidence="5">
    <location>
        <begin position="114"/>
        <end position="157"/>
    </location>
</feature>
<sequence>MSAYRLQCELLGHEGAVRSINTSNEEIWTGSMDSVIRRWKRDPSILENESKPTNFYEMEGAAIYNHEHWVTAILYSPNPVHVSDNQVLQGAFVTGSMDRCIRIFNLNGEQVITLRGHEGGVISLAWLRKMDRSLLLSGSWDGTCHIWDTTLQEPLHIIPNHENGVSVLGLEDGQVVTASTGKQVGNEVVDFQLRFWKLGQQKVEFIKSIRDHQGPIRQLITVPQIGFASCSNDGSIKVRTLEGDCIVTMNHPMNAEGKPGFILGICILSCNERLVSVSEDCTARVWKLDGTLIQSIEHPGGLWTVAALPNGSFITGGDDKIARIFTQNAAICLPEAQELFEKAVENARAMRQRGTSVNVDNLTDYDARNSVRGKSEGQIQMFRRNDKAWACQWDRSANSWSDIGEVTGTNSGGVVDGTAYDLVIPVEIEQPGTGEIRKLEIGYNLGQNPSQAAQAFIDRHTLSQSYLRQITDYIIQRAQDYNPPVLDSNANANENVRPSPKQFVFFPATSYNTFESIKVAKLMATLSQFNQQIALEHQVSDKGLICIEELVLIIKQTAFYHASSFSQEQLQILRKIISTWPIAQVYPALDLARLVLIHPQGFHLADENFVMDLLRRGSKTETSNVPIATRFLSLRIVANMFLHSNCRAVIIKRKKEILGQLENYLQFRQKLVLLSFATVLLKYAVNWSWRFTGCLHLFVSFSRLQKEFPDEFSLEEAAQMVAMVVKALEAPLEELSEDTILRIFVAIGSLILERPMIREIHSVETDLGKLHQFINSENIKAYKSADATRDCLNELKEILIMGGNN</sequence>